<sequence length="180" mass="20541">MLIGYMRPYHEDQSCDIQLKSLTELNCKKVIAEEHSSAKKRTQLKSMIDNLKQGDKIIVTQLFALADSTRHLVELLESIEAKGACIQSIKEGIDTSNTQGYQFSDIVKHLVEFQSDVISEKTKKGLHKAKQKGITTGRPRKPDENVQRAIIMYESKKYSLNEMKNETGISKSTLYRYLEN</sequence>
<dbReference type="PANTHER" id="PTHR30461">
    <property type="entry name" value="DNA-INVERTASE FROM LAMBDOID PROPHAGE"/>
    <property type="match status" value="1"/>
</dbReference>
<dbReference type="PROSITE" id="PS51736">
    <property type="entry name" value="RECOMBINASES_3"/>
    <property type="match status" value="1"/>
</dbReference>
<evidence type="ECO:0000313" key="4">
    <source>
        <dbReference type="Proteomes" id="UP000429595"/>
    </source>
</evidence>
<dbReference type="InterPro" id="IPR036162">
    <property type="entry name" value="Resolvase-like_N_sf"/>
</dbReference>
<comment type="similarity">
    <text evidence="1">Belongs to the site-specific recombinase resolvase family.</text>
</comment>
<dbReference type="PANTHER" id="PTHR30461:SF26">
    <property type="entry name" value="RESOLVASE HOMOLOG YNEB"/>
    <property type="match status" value="1"/>
</dbReference>
<dbReference type="Pfam" id="PF00239">
    <property type="entry name" value="Resolvase"/>
    <property type="match status" value="1"/>
</dbReference>
<dbReference type="InterPro" id="IPR050639">
    <property type="entry name" value="SSR_resolvase"/>
</dbReference>
<gene>
    <name evidence="3" type="ORF">F9802_17830</name>
</gene>
<dbReference type="SMART" id="SM00857">
    <property type="entry name" value="Resolvase"/>
    <property type="match status" value="1"/>
</dbReference>
<name>A0A6I1FRC5_9BACI</name>
<evidence type="ECO:0000256" key="1">
    <source>
        <dbReference type="ARBA" id="ARBA00009913"/>
    </source>
</evidence>
<dbReference type="EMBL" id="WEIO01000014">
    <property type="protein sequence ID" value="KAB7704408.1"/>
    <property type="molecule type" value="Genomic_DNA"/>
</dbReference>
<dbReference type="RefSeq" id="WP_152154391.1">
    <property type="nucleotide sequence ID" value="NZ_WEIO01000014.1"/>
</dbReference>
<dbReference type="AlphaFoldDB" id="A0A6I1FRC5"/>
<keyword evidence="4" id="KW-1185">Reference proteome</keyword>
<dbReference type="InterPro" id="IPR006119">
    <property type="entry name" value="Resolv_N"/>
</dbReference>
<dbReference type="Pfam" id="PF02796">
    <property type="entry name" value="HTH_7"/>
    <property type="match status" value="1"/>
</dbReference>
<dbReference type="CDD" id="cd03768">
    <property type="entry name" value="SR_ResInv"/>
    <property type="match status" value="1"/>
</dbReference>
<dbReference type="Proteomes" id="UP000429595">
    <property type="component" value="Unassembled WGS sequence"/>
</dbReference>
<organism evidence="3 4">
    <name type="scientific">Bacillus aerolatus</name>
    <dbReference type="NCBI Taxonomy" id="2653354"/>
    <lineage>
        <taxon>Bacteria</taxon>
        <taxon>Bacillati</taxon>
        <taxon>Bacillota</taxon>
        <taxon>Bacilli</taxon>
        <taxon>Bacillales</taxon>
        <taxon>Bacillaceae</taxon>
        <taxon>Bacillus</taxon>
    </lineage>
</organism>
<feature type="domain" description="Resolvase/invertase-type recombinase catalytic" evidence="2">
    <location>
        <begin position="1"/>
        <end position="133"/>
    </location>
</feature>
<proteinExistence type="inferred from homology"/>
<dbReference type="GO" id="GO:0003677">
    <property type="term" value="F:DNA binding"/>
    <property type="evidence" value="ECO:0007669"/>
    <property type="project" value="InterPro"/>
</dbReference>
<protein>
    <submittedName>
        <fullName evidence="3">Helix-turn-helix domain-containing protein</fullName>
    </submittedName>
</protein>
<evidence type="ECO:0000259" key="2">
    <source>
        <dbReference type="PROSITE" id="PS51736"/>
    </source>
</evidence>
<reference evidence="3 4" key="1">
    <citation type="submission" date="2019-10" db="EMBL/GenBank/DDBJ databases">
        <title>Bacillus aerolatum sp. nov., isolated from bioaerosol of sport playgrounds.</title>
        <authorList>
            <person name="Chen P."/>
            <person name="Zhang G."/>
        </authorList>
    </citation>
    <scope>NUCLEOTIDE SEQUENCE [LARGE SCALE GENOMIC DNA]</scope>
    <source>
        <strain evidence="3 4">CX253</strain>
    </source>
</reference>
<evidence type="ECO:0000313" key="3">
    <source>
        <dbReference type="EMBL" id="KAB7704408.1"/>
    </source>
</evidence>
<dbReference type="GO" id="GO:0000150">
    <property type="term" value="F:DNA strand exchange activity"/>
    <property type="evidence" value="ECO:0007669"/>
    <property type="project" value="InterPro"/>
</dbReference>
<dbReference type="Gene3D" id="3.40.50.1390">
    <property type="entry name" value="Resolvase, N-terminal catalytic domain"/>
    <property type="match status" value="1"/>
</dbReference>
<dbReference type="InterPro" id="IPR006120">
    <property type="entry name" value="Resolvase_HTH_dom"/>
</dbReference>
<comment type="caution">
    <text evidence="3">The sequence shown here is derived from an EMBL/GenBank/DDBJ whole genome shotgun (WGS) entry which is preliminary data.</text>
</comment>
<dbReference type="SUPFAM" id="SSF53041">
    <property type="entry name" value="Resolvase-like"/>
    <property type="match status" value="1"/>
</dbReference>
<accession>A0A6I1FRC5</accession>